<dbReference type="InterPro" id="IPR046341">
    <property type="entry name" value="SET_dom_sf"/>
</dbReference>
<sequence length="168" mass="19301">MDIEVGFDMVPRLSSGAGDQQAWKEFIDHVRAVHHDDSKVKVRAYYIEFEVGEHPFLPFEGHKFLRFSSKLNSNGNVEHYIYSIIRLTRLYFGPRVHPWNDGLNQFDYYSWSEVHDSFRLYNQPDSPSSSDVPPFEVRDIPRKGRGLIAKVDIAAGARILCEKTASPG</sequence>
<proteinExistence type="predicted"/>
<reference evidence="1 2" key="1">
    <citation type="submission" date="2020-01" db="EMBL/GenBank/DDBJ databases">
        <title>Identification and distribution of gene clusters putatively required for synthesis of sphingolipid metabolism inhibitors in phylogenetically diverse species of the filamentous fungus Fusarium.</title>
        <authorList>
            <person name="Kim H.-S."/>
            <person name="Busman M."/>
            <person name="Brown D.W."/>
            <person name="Divon H."/>
            <person name="Uhlig S."/>
            <person name="Proctor R.H."/>
        </authorList>
    </citation>
    <scope>NUCLEOTIDE SEQUENCE [LARGE SCALE GENOMIC DNA]</scope>
    <source>
        <strain evidence="1 2">NRRL 13308</strain>
    </source>
</reference>
<evidence type="ECO:0000313" key="1">
    <source>
        <dbReference type="EMBL" id="KAF4437247.1"/>
    </source>
</evidence>
<accession>A0A8H4JTC8</accession>
<dbReference type="EMBL" id="JAADJF010000132">
    <property type="protein sequence ID" value="KAF4437247.1"/>
    <property type="molecule type" value="Genomic_DNA"/>
</dbReference>
<dbReference type="OrthoDB" id="265717at2759"/>
<name>A0A8H4JTC8_9HYPO</name>
<dbReference type="AlphaFoldDB" id="A0A8H4JTC8"/>
<evidence type="ECO:0000313" key="2">
    <source>
        <dbReference type="Proteomes" id="UP000536711"/>
    </source>
</evidence>
<organism evidence="1 2">
    <name type="scientific">Fusarium acutatum</name>
    <dbReference type="NCBI Taxonomy" id="78861"/>
    <lineage>
        <taxon>Eukaryota</taxon>
        <taxon>Fungi</taxon>
        <taxon>Dikarya</taxon>
        <taxon>Ascomycota</taxon>
        <taxon>Pezizomycotina</taxon>
        <taxon>Sordariomycetes</taxon>
        <taxon>Hypocreomycetidae</taxon>
        <taxon>Hypocreales</taxon>
        <taxon>Nectriaceae</taxon>
        <taxon>Fusarium</taxon>
        <taxon>Fusarium fujikuroi species complex</taxon>
    </lineage>
</organism>
<protein>
    <submittedName>
        <fullName evidence="1">SET domain-containing 5</fullName>
    </submittedName>
</protein>
<comment type="caution">
    <text evidence="1">The sequence shown here is derived from an EMBL/GenBank/DDBJ whole genome shotgun (WGS) entry which is preliminary data.</text>
</comment>
<dbReference type="SUPFAM" id="SSF82199">
    <property type="entry name" value="SET domain"/>
    <property type="match status" value="1"/>
</dbReference>
<dbReference type="Proteomes" id="UP000536711">
    <property type="component" value="Unassembled WGS sequence"/>
</dbReference>
<keyword evidence="2" id="KW-1185">Reference proteome</keyword>
<gene>
    <name evidence="1" type="ORF">FACUT_5796</name>
</gene>